<feature type="domain" description="C2H2-type" evidence="13">
    <location>
        <begin position="558"/>
        <end position="585"/>
    </location>
</feature>
<feature type="domain" description="C2H2-type" evidence="13">
    <location>
        <begin position="446"/>
        <end position="473"/>
    </location>
</feature>
<evidence type="ECO:0000256" key="11">
    <source>
        <dbReference type="PROSITE-ProRule" id="PRU00042"/>
    </source>
</evidence>
<dbReference type="GO" id="GO:0000978">
    <property type="term" value="F:RNA polymerase II cis-regulatory region sequence-specific DNA binding"/>
    <property type="evidence" value="ECO:0007669"/>
    <property type="project" value="TreeGrafter"/>
</dbReference>
<keyword evidence="8" id="KW-0238">DNA-binding</keyword>
<evidence type="ECO:0000256" key="8">
    <source>
        <dbReference type="ARBA" id="ARBA00023125"/>
    </source>
</evidence>
<dbReference type="GO" id="GO:0005634">
    <property type="term" value="C:nucleus"/>
    <property type="evidence" value="ECO:0007669"/>
    <property type="project" value="UniProtKB-SubCell"/>
</dbReference>
<evidence type="ECO:0000259" key="14">
    <source>
        <dbReference type="PROSITE" id="PS50805"/>
    </source>
</evidence>
<comment type="subcellular location">
    <subcellularLocation>
        <location evidence="1">Nucleus</location>
    </subcellularLocation>
</comment>
<dbReference type="AlphaFoldDB" id="A0A7J8CCU5"/>
<keyword evidence="7" id="KW-0805">Transcription regulation</keyword>
<proteinExistence type="inferred from homology"/>
<evidence type="ECO:0000256" key="9">
    <source>
        <dbReference type="ARBA" id="ARBA00023163"/>
    </source>
</evidence>
<dbReference type="SUPFAM" id="SSF109640">
    <property type="entry name" value="KRAB domain (Kruppel-associated box)"/>
    <property type="match status" value="1"/>
</dbReference>
<accession>A0A7J8CCU5</accession>
<dbReference type="GO" id="GO:0000981">
    <property type="term" value="F:DNA-binding transcription factor activity, RNA polymerase II-specific"/>
    <property type="evidence" value="ECO:0007669"/>
    <property type="project" value="TreeGrafter"/>
</dbReference>
<evidence type="ECO:0000256" key="5">
    <source>
        <dbReference type="ARBA" id="ARBA00022771"/>
    </source>
</evidence>
<keyword evidence="9" id="KW-0804">Transcription</keyword>
<dbReference type="FunFam" id="3.30.160.60:FF:001530">
    <property type="entry name" value="Zinc finger protein 268"/>
    <property type="match status" value="1"/>
</dbReference>
<keyword evidence="4" id="KW-0677">Repeat</keyword>
<keyword evidence="10" id="KW-0539">Nucleus</keyword>
<comment type="caution">
    <text evidence="15">The sequence shown here is derived from an EMBL/GenBank/DDBJ whole genome shotgun (WGS) entry which is preliminary data.</text>
</comment>
<feature type="region of interest" description="Disordered" evidence="12">
    <location>
        <begin position="148"/>
        <end position="179"/>
    </location>
</feature>
<evidence type="ECO:0000256" key="2">
    <source>
        <dbReference type="ARBA" id="ARBA00006991"/>
    </source>
</evidence>
<evidence type="ECO:0000256" key="6">
    <source>
        <dbReference type="ARBA" id="ARBA00022833"/>
    </source>
</evidence>
<evidence type="ECO:0000256" key="4">
    <source>
        <dbReference type="ARBA" id="ARBA00022737"/>
    </source>
</evidence>
<comment type="similarity">
    <text evidence="2">Belongs to the krueppel C2H2-type zinc-finger protein family.</text>
</comment>
<evidence type="ECO:0000256" key="10">
    <source>
        <dbReference type="ARBA" id="ARBA00023242"/>
    </source>
</evidence>
<feature type="domain" description="C2H2-type" evidence="13">
    <location>
        <begin position="671"/>
        <end position="698"/>
    </location>
</feature>
<dbReference type="SMART" id="SM00349">
    <property type="entry name" value="KRAB"/>
    <property type="match status" value="1"/>
</dbReference>
<dbReference type="PANTHER" id="PTHR24384">
    <property type="entry name" value="FINGER PUTATIVE TRANSCRIPTION FACTOR FAMILY-RELATED"/>
    <property type="match status" value="1"/>
</dbReference>
<evidence type="ECO:0000259" key="13">
    <source>
        <dbReference type="PROSITE" id="PS50157"/>
    </source>
</evidence>
<dbReference type="SUPFAM" id="SSF57667">
    <property type="entry name" value="beta-beta-alpha zinc fingers"/>
    <property type="match status" value="6"/>
</dbReference>
<dbReference type="PROSITE" id="PS50157">
    <property type="entry name" value="ZINC_FINGER_C2H2_2"/>
    <property type="match status" value="12"/>
</dbReference>
<keyword evidence="16" id="KW-1185">Reference proteome</keyword>
<protein>
    <submittedName>
        <fullName evidence="15">Zinc finger protein 544</fullName>
    </submittedName>
</protein>
<evidence type="ECO:0000313" key="15">
    <source>
        <dbReference type="EMBL" id="KAF6408648.1"/>
    </source>
</evidence>
<feature type="domain" description="C2H2-type" evidence="13">
    <location>
        <begin position="615"/>
        <end position="642"/>
    </location>
</feature>
<dbReference type="PANTHER" id="PTHR24384:SF218">
    <property type="entry name" value="ZINC FINGER PROTEIN 502"/>
    <property type="match status" value="1"/>
</dbReference>
<dbReference type="Gene3D" id="6.10.140.140">
    <property type="match status" value="1"/>
</dbReference>
<dbReference type="FunFam" id="3.30.160.60:FF:002343">
    <property type="entry name" value="Zinc finger protein 33A"/>
    <property type="match status" value="3"/>
</dbReference>
<keyword evidence="5 11" id="KW-0863">Zinc-finger</keyword>
<dbReference type="InterPro" id="IPR050752">
    <property type="entry name" value="C2H2-ZF_domain"/>
</dbReference>
<evidence type="ECO:0000256" key="12">
    <source>
        <dbReference type="SAM" id="MobiDB-lite"/>
    </source>
</evidence>
<organism evidence="15 16">
    <name type="scientific">Molossus molossus</name>
    <name type="common">Pallas' mastiff bat</name>
    <name type="synonym">Vespertilio molossus</name>
    <dbReference type="NCBI Taxonomy" id="27622"/>
    <lineage>
        <taxon>Eukaryota</taxon>
        <taxon>Metazoa</taxon>
        <taxon>Chordata</taxon>
        <taxon>Craniata</taxon>
        <taxon>Vertebrata</taxon>
        <taxon>Euteleostomi</taxon>
        <taxon>Mammalia</taxon>
        <taxon>Eutheria</taxon>
        <taxon>Laurasiatheria</taxon>
        <taxon>Chiroptera</taxon>
        <taxon>Yangochiroptera</taxon>
        <taxon>Molossidae</taxon>
        <taxon>Molossus</taxon>
    </lineage>
</organism>
<dbReference type="Gene3D" id="3.30.160.60">
    <property type="entry name" value="Classic Zinc Finger"/>
    <property type="match status" value="12"/>
</dbReference>
<feature type="domain" description="C2H2-type" evidence="13">
    <location>
        <begin position="474"/>
        <end position="501"/>
    </location>
</feature>
<evidence type="ECO:0000256" key="1">
    <source>
        <dbReference type="ARBA" id="ARBA00004123"/>
    </source>
</evidence>
<feature type="compositionally biased region" description="Polar residues" evidence="12">
    <location>
        <begin position="150"/>
        <end position="166"/>
    </location>
</feature>
<dbReference type="GO" id="GO:0008270">
    <property type="term" value="F:zinc ion binding"/>
    <property type="evidence" value="ECO:0007669"/>
    <property type="project" value="UniProtKB-KW"/>
</dbReference>
<feature type="domain" description="C2H2-type" evidence="13">
    <location>
        <begin position="419"/>
        <end position="445"/>
    </location>
</feature>
<name>A0A7J8CCU5_MOLMO</name>
<dbReference type="PROSITE" id="PS50805">
    <property type="entry name" value="KRAB"/>
    <property type="match status" value="1"/>
</dbReference>
<evidence type="ECO:0000313" key="16">
    <source>
        <dbReference type="Proteomes" id="UP000550707"/>
    </source>
</evidence>
<sequence length="756" mass="86852">MLQTHFWKTFSQSLEVLFPGVFSGFIYYKSLLQVWTPLHPHPVPHRTPPFQDTATFSSTALPPEIGCPLQDSFFWSEEEMEAHSQPVPSQPPVTFKDVVVNFTHEEWGRLDPVQRTLYRDVTLETCGHLVSLGLLLPSVDVISRLEQGDSPWSTEQEPPPQDWNTTLEKKESSSEEDIAVEEPSFHVEMKYFVEEGPWSVSVEVQDWRDQPGKDQEKSLSQSVLTSKERMFAQEEHCEHDLGGSYLNVSLLPPTLPARTHLHKLDSQIKKLKQNSVFISHQKDSAHLKPCENLESARAFSQSIHLNKLANVKMVNSKPYNYPVKSDSFKYGTSVHFHNIICSAENSIDGKDYGNAVNHSMSLSVNNPVHFGECQCEHNRCFEQSEIIVSDPGREEDCDAFCVASSVTDCDIIQTRKKSHACNLCGKSVSCCSRLVHQRTHTGEKPYKCNNCGKAFKWRYLLIVHQRTHTGEKPYQCNMCVKAFSGQSALRKHERTHTGEKHYECNDCEKFFNRQSHLTRHQRIHTGGKPYLCAHCGNSFSRSSDFVAHKRIHSGEKPYECNHCGKSFWERSQLLVHQRTHTGEKKFYECSHCGKGFKWRSHLILHQRTHTGEKPYECIDCGKAFSDGSSLRKHERTHTGEKPYHCNHCGKSFRQQSQLVVHQRTHTGEKPYECNHCGKAFSQRSILTVHQRTHTGEKPYKCKICVKAFSQRYLLIVHQRTHTGEKPYQCTMCVKAFSGRLALRKHERTHTVEKPYE</sequence>
<dbReference type="FunFam" id="3.30.160.60:FF:000271">
    <property type="entry name" value="Zinc finger protein 662"/>
    <property type="match status" value="1"/>
</dbReference>
<dbReference type="Pfam" id="PF01352">
    <property type="entry name" value="KRAB"/>
    <property type="match status" value="1"/>
</dbReference>
<keyword evidence="3" id="KW-0479">Metal-binding</keyword>
<dbReference type="InterPro" id="IPR056436">
    <property type="entry name" value="Znf-C2H2_ZIC1-5/GLI1-3-like"/>
</dbReference>
<gene>
    <name evidence="15" type="ORF">HJG59_020079</name>
</gene>
<feature type="domain" description="C2H2-type" evidence="13">
    <location>
        <begin position="643"/>
        <end position="670"/>
    </location>
</feature>
<dbReference type="InterPro" id="IPR001909">
    <property type="entry name" value="KRAB"/>
</dbReference>
<dbReference type="PROSITE" id="PS00028">
    <property type="entry name" value="ZINC_FINGER_C2H2_1"/>
    <property type="match status" value="11"/>
</dbReference>
<evidence type="ECO:0000256" key="3">
    <source>
        <dbReference type="ARBA" id="ARBA00022723"/>
    </source>
</evidence>
<dbReference type="Pfam" id="PF00096">
    <property type="entry name" value="zf-C2H2"/>
    <property type="match status" value="10"/>
</dbReference>
<keyword evidence="6" id="KW-0862">Zinc</keyword>
<feature type="domain" description="C2H2-type" evidence="13">
    <location>
        <begin position="530"/>
        <end position="557"/>
    </location>
</feature>
<dbReference type="OrthoDB" id="9831380at2759"/>
<dbReference type="InterPro" id="IPR036236">
    <property type="entry name" value="Znf_C2H2_sf"/>
</dbReference>
<dbReference type="FunFam" id="3.30.160.60:FF:000495">
    <property type="entry name" value="zinc finger protein 668"/>
    <property type="match status" value="1"/>
</dbReference>
<feature type="domain" description="C2H2-type" evidence="13">
    <location>
        <begin position="502"/>
        <end position="529"/>
    </location>
</feature>
<dbReference type="FunFam" id="3.30.160.60:FF:000427">
    <property type="entry name" value="Zinc finger with KRAB and SCAN domains 7"/>
    <property type="match status" value="1"/>
</dbReference>
<dbReference type="FunFam" id="3.30.160.60:FF:000848">
    <property type="entry name" value="Zinc finger protein 35"/>
    <property type="match status" value="1"/>
</dbReference>
<dbReference type="CDD" id="cd07765">
    <property type="entry name" value="KRAB_A-box"/>
    <property type="match status" value="1"/>
</dbReference>
<dbReference type="Proteomes" id="UP000550707">
    <property type="component" value="Unassembled WGS sequence"/>
</dbReference>
<reference evidence="15 16" key="1">
    <citation type="journal article" date="2020" name="Nature">
        <title>Six reference-quality genomes reveal evolution of bat adaptations.</title>
        <authorList>
            <person name="Jebb D."/>
            <person name="Huang Z."/>
            <person name="Pippel M."/>
            <person name="Hughes G.M."/>
            <person name="Lavrichenko K."/>
            <person name="Devanna P."/>
            <person name="Winkler S."/>
            <person name="Jermiin L.S."/>
            <person name="Skirmuntt E.C."/>
            <person name="Katzourakis A."/>
            <person name="Burkitt-Gray L."/>
            <person name="Ray D.A."/>
            <person name="Sullivan K.A.M."/>
            <person name="Roscito J.G."/>
            <person name="Kirilenko B.M."/>
            <person name="Davalos L.M."/>
            <person name="Corthals A.P."/>
            <person name="Power M.L."/>
            <person name="Jones G."/>
            <person name="Ransome R.D."/>
            <person name="Dechmann D.K.N."/>
            <person name="Locatelli A.G."/>
            <person name="Puechmaille S.J."/>
            <person name="Fedrigo O."/>
            <person name="Jarvis E.D."/>
            <person name="Hiller M."/>
            <person name="Vernes S.C."/>
            <person name="Myers E.W."/>
            <person name="Teeling E.C."/>
        </authorList>
    </citation>
    <scope>NUCLEOTIDE SEQUENCE [LARGE SCALE GENOMIC DNA]</scope>
    <source>
        <strain evidence="15">MMolMol1</strain>
        <tissue evidence="15">Muscle</tissue>
    </source>
</reference>
<dbReference type="SMART" id="SM00355">
    <property type="entry name" value="ZnF_C2H2"/>
    <property type="match status" value="12"/>
</dbReference>
<feature type="domain" description="C2H2-type" evidence="13">
    <location>
        <begin position="699"/>
        <end position="726"/>
    </location>
</feature>
<dbReference type="FunFam" id="3.30.160.60:FF:000229">
    <property type="entry name" value="Zinc finger protein 90 homolog"/>
    <property type="match status" value="1"/>
</dbReference>
<evidence type="ECO:0000256" key="7">
    <source>
        <dbReference type="ARBA" id="ARBA00023015"/>
    </source>
</evidence>
<feature type="domain" description="C2H2-type" evidence="13">
    <location>
        <begin position="587"/>
        <end position="614"/>
    </location>
</feature>
<dbReference type="InterPro" id="IPR036051">
    <property type="entry name" value="KRAB_dom_sf"/>
</dbReference>
<dbReference type="FunFam" id="3.30.160.60:FF:000016">
    <property type="entry name" value="zinc finger protein 37 homolog"/>
    <property type="match status" value="1"/>
</dbReference>
<dbReference type="FunFam" id="3.30.160.60:FF:000088">
    <property type="entry name" value="Zinc finger and SCAN domain containing 2"/>
    <property type="match status" value="1"/>
</dbReference>
<dbReference type="InParanoid" id="A0A7J8CCU5"/>
<feature type="domain" description="C2H2-type" evidence="13">
    <location>
        <begin position="727"/>
        <end position="754"/>
    </location>
</feature>
<dbReference type="Pfam" id="PF23561">
    <property type="entry name" value="zf-C2H2_15"/>
    <property type="match status" value="1"/>
</dbReference>
<dbReference type="InterPro" id="IPR013087">
    <property type="entry name" value="Znf_C2H2_type"/>
</dbReference>
<feature type="domain" description="KRAB" evidence="14">
    <location>
        <begin position="93"/>
        <end position="164"/>
    </location>
</feature>
<dbReference type="EMBL" id="JACASF010000021">
    <property type="protein sequence ID" value="KAF6408648.1"/>
    <property type="molecule type" value="Genomic_DNA"/>
</dbReference>